<evidence type="ECO:0000259" key="6">
    <source>
        <dbReference type="PROSITE" id="PS50240"/>
    </source>
</evidence>
<dbReference type="InterPro" id="IPR001254">
    <property type="entry name" value="Trypsin_dom"/>
</dbReference>
<dbReference type="HOGENOM" id="CLU_006842_0_0_1"/>
<protein>
    <recommendedName>
        <fullName evidence="6">Peptidase S1 domain-containing protein</fullName>
    </recommendedName>
</protein>
<evidence type="ECO:0000256" key="3">
    <source>
        <dbReference type="ARBA" id="ARBA00022825"/>
    </source>
</evidence>
<reference evidence="8" key="1">
    <citation type="submission" date="2011-05" db="EMBL/GenBank/DDBJ databases">
        <authorList>
            <person name="Richards S.R."/>
            <person name="Qu J."/>
            <person name="Jiang H."/>
            <person name="Jhangiani S.N."/>
            <person name="Agravi P."/>
            <person name="Goodspeed R."/>
            <person name="Gross S."/>
            <person name="Mandapat C."/>
            <person name="Jackson L."/>
            <person name="Mathew T."/>
            <person name="Pu L."/>
            <person name="Thornton R."/>
            <person name="Saada N."/>
            <person name="Wilczek-Boney K.B."/>
            <person name="Lee S."/>
            <person name="Kovar C."/>
            <person name="Wu Y."/>
            <person name="Scherer S.E."/>
            <person name="Worley K.C."/>
            <person name="Muzny D.M."/>
            <person name="Gibbs R."/>
        </authorList>
    </citation>
    <scope>NUCLEOTIDE SEQUENCE</scope>
    <source>
        <strain evidence="8">Brora</strain>
    </source>
</reference>
<dbReference type="AlphaFoldDB" id="T1IJ44"/>
<dbReference type="InterPro" id="IPR033116">
    <property type="entry name" value="TRYPSIN_SER"/>
</dbReference>
<dbReference type="PROSITE" id="PS00135">
    <property type="entry name" value="TRYPSIN_SER"/>
    <property type="match status" value="1"/>
</dbReference>
<dbReference type="FunFam" id="2.40.10.10:FF:000003">
    <property type="entry name" value="Transmembrane serine protease 3"/>
    <property type="match status" value="1"/>
</dbReference>
<dbReference type="EMBL" id="JH430223">
    <property type="status" value="NOT_ANNOTATED_CDS"/>
    <property type="molecule type" value="Genomic_DNA"/>
</dbReference>
<keyword evidence="3 5" id="KW-0720">Serine protease</keyword>
<sequence length="286" mass="32146">MMYVYPYRITPMLLHFLAYIGKPADSLQFRDVECGKSFIGHSRIVGGSSAASGEFPWMVSIQFRNEHYCGGALIANQWILTASHCLYSSRIRNNLKELSVQIGINNQDEMKPPTSSAVDKIILHPEFKTHNYINDIALLRLKEPIKISRFSLPVCLPQDEDELYIGREAMVTGWGWMSEKPRGGHKPNSMQKLAVKVIDNRMCSIWYKEANYPLHIQPVQLCAGYKEGGKDSCEGDSGGPLIIKEGNTYKVIGIVSSGLGCARPSLPGLYSRVTPFLRWINNYIQT</sequence>
<evidence type="ECO:0000256" key="5">
    <source>
        <dbReference type="RuleBase" id="RU363034"/>
    </source>
</evidence>
<dbReference type="Proteomes" id="UP000014500">
    <property type="component" value="Unassembled WGS sequence"/>
</dbReference>
<dbReference type="SMART" id="SM00020">
    <property type="entry name" value="Tryp_SPc"/>
    <property type="match status" value="1"/>
</dbReference>
<dbReference type="InterPro" id="IPR001314">
    <property type="entry name" value="Peptidase_S1A"/>
</dbReference>
<evidence type="ECO:0000256" key="1">
    <source>
        <dbReference type="ARBA" id="ARBA00022670"/>
    </source>
</evidence>
<keyword evidence="4" id="KW-1015">Disulfide bond</keyword>
<evidence type="ECO:0000313" key="7">
    <source>
        <dbReference type="EnsemblMetazoa" id="SMAR000900-PA"/>
    </source>
</evidence>
<dbReference type="PROSITE" id="PS50240">
    <property type="entry name" value="TRYPSIN_DOM"/>
    <property type="match status" value="1"/>
</dbReference>
<keyword evidence="2 5" id="KW-0378">Hydrolase</keyword>
<dbReference type="InterPro" id="IPR009003">
    <property type="entry name" value="Peptidase_S1_PA"/>
</dbReference>
<evidence type="ECO:0000313" key="8">
    <source>
        <dbReference type="Proteomes" id="UP000014500"/>
    </source>
</evidence>
<dbReference type="Pfam" id="PF00089">
    <property type="entry name" value="Trypsin"/>
    <property type="match status" value="1"/>
</dbReference>
<proteinExistence type="predicted"/>
<dbReference type="GO" id="GO:0004252">
    <property type="term" value="F:serine-type endopeptidase activity"/>
    <property type="evidence" value="ECO:0007669"/>
    <property type="project" value="InterPro"/>
</dbReference>
<evidence type="ECO:0000256" key="4">
    <source>
        <dbReference type="ARBA" id="ARBA00023157"/>
    </source>
</evidence>
<keyword evidence="8" id="KW-1185">Reference proteome</keyword>
<dbReference type="PROSITE" id="PS00134">
    <property type="entry name" value="TRYPSIN_HIS"/>
    <property type="match status" value="1"/>
</dbReference>
<dbReference type="STRING" id="126957.T1IJ44"/>
<keyword evidence="1 5" id="KW-0645">Protease</keyword>
<dbReference type="PANTHER" id="PTHR24252">
    <property type="entry name" value="ACROSIN-RELATED"/>
    <property type="match status" value="1"/>
</dbReference>
<dbReference type="InterPro" id="IPR043504">
    <property type="entry name" value="Peptidase_S1_PA_chymotrypsin"/>
</dbReference>
<dbReference type="eggNOG" id="KOG3627">
    <property type="taxonomic scope" value="Eukaryota"/>
</dbReference>
<organism evidence="7 8">
    <name type="scientific">Strigamia maritima</name>
    <name type="common">European centipede</name>
    <name type="synonym">Geophilus maritimus</name>
    <dbReference type="NCBI Taxonomy" id="126957"/>
    <lineage>
        <taxon>Eukaryota</taxon>
        <taxon>Metazoa</taxon>
        <taxon>Ecdysozoa</taxon>
        <taxon>Arthropoda</taxon>
        <taxon>Myriapoda</taxon>
        <taxon>Chilopoda</taxon>
        <taxon>Pleurostigmophora</taxon>
        <taxon>Geophilomorpha</taxon>
        <taxon>Linotaeniidae</taxon>
        <taxon>Strigamia</taxon>
    </lineage>
</organism>
<accession>T1IJ44</accession>
<dbReference type="InterPro" id="IPR018114">
    <property type="entry name" value="TRYPSIN_HIS"/>
</dbReference>
<dbReference type="SUPFAM" id="SSF50494">
    <property type="entry name" value="Trypsin-like serine proteases"/>
    <property type="match status" value="1"/>
</dbReference>
<dbReference type="Gene3D" id="2.40.10.10">
    <property type="entry name" value="Trypsin-like serine proteases"/>
    <property type="match status" value="1"/>
</dbReference>
<name>T1IJ44_STRMM</name>
<dbReference type="CDD" id="cd00190">
    <property type="entry name" value="Tryp_SPc"/>
    <property type="match status" value="1"/>
</dbReference>
<feature type="domain" description="Peptidase S1" evidence="6">
    <location>
        <begin position="44"/>
        <end position="285"/>
    </location>
</feature>
<dbReference type="PRINTS" id="PR00722">
    <property type="entry name" value="CHYMOTRYPSIN"/>
</dbReference>
<dbReference type="PANTHER" id="PTHR24252:SF12">
    <property type="entry name" value="TRANSMEMBRANE SERINE PROTEASE 7"/>
    <property type="match status" value="1"/>
</dbReference>
<reference evidence="7" key="2">
    <citation type="submission" date="2015-02" db="UniProtKB">
        <authorList>
            <consortium name="EnsemblMetazoa"/>
        </authorList>
    </citation>
    <scope>IDENTIFICATION</scope>
</reference>
<evidence type="ECO:0000256" key="2">
    <source>
        <dbReference type="ARBA" id="ARBA00022801"/>
    </source>
</evidence>
<dbReference type="PhylomeDB" id="T1IJ44"/>
<dbReference type="EnsemblMetazoa" id="SMAR000900-RA">
    <property type="protein sequence ID" value="SMAR000900-PA"/>
    <property type="gene ID" value="SMAR000900"/>
</dbReference>
<dbReference type="GO" id="GO:0006508">
    <property type="term" value="P:proteolysis"/>
    <property type="evidence" value="ECO:0007669"/>
    <property type="project" value="UniProtKB-KW"/>
</dbReference>